<reference evidence="6" key="1">
    <citation type="submission" date="2020-11" db="EMBL/GenBank/DDBJ databases">
        <authorList>
            <person name="Tran Van P."/>
        </authorList>
    </citation>
    <scope>NUCLEOTIDE SEQUENCE</scope>
</reference>
<accession>A0A7R9LIH9</accession>
<keyword evidence="4" id="KW-0949">S-adenosyl-L-methionine</keyword>
<keyword evidence="5" id="KW-0812">Transmembrane</keyword>
<dbReference type="GO" id="GO:0032259">
    <property type="term" value="P:methylation"/>
    <property type="evidence" value="ECO:0007669"/>
    <property type="project" value="UniProtKB-KW"/>
</dbReference>
<dbReference type="AlphaFoldDB" id="A0A7R9LIH9"/>
<dbReference type="InterPro" id="IPR026170">
    <property type="entry name" value="FAM173A/B"/>
</dbReference>
<name>A0A7R9LIH9_9ACAR</name>
<dbReference type="SUPFAM" id="SSF53335">
    <property type="entry name" value="S-adenosyl-L-methionine-dependent methyltransferases"/>
    <property type="match status" value="1"/>
</dbReference>
<dbReference type="Gene3D" id="3.40.50.150">
    <property type="entry name" value="Vaccinia Virus protein VP39"/>
    <property type="match status" value="1"/>
</dbReference>
<evidence type="ECO:0000313" key="7">
    <source>
        <dbReference type="Proteomes" id="UP000728032"/>
    </source>
</evidence>
<dbReference type="GO" id="GO:1905706">
    <property type="term" value="P:regulation of mitochondrial ATP synthesis coupled proton transport"/>
    <property type="evidence" value="ECO:0007669"/>
    <property type="project" value="TreeGrafter"/>
</dbReference>
<keyword evidence="7" id="KW-1185">Reference proteome</keyword>
<dbReference type="PANTHER" id="PTHR13610:SF9">
    <property type="entry name" value="FI06469P"/>
    <property type="match status" value="1"/>
</dbReference>
<dbReference type="Proteomes" id="UP000728032">
    <property type="component" value="Unassembled WGS sequence"/>
</dbReference>
<keyword evidence="5" id="KW-1133">Transmembrane helix</keyword>
<proteinExistence type="inferred from homology"/>
<organism evidence="6">
    <name type="scientific">Oppiella nova</name>
    <dbReference type="NCBI Taxonomy" id="334625"/>
    <lineage>
        <taxon>Eukaryota</taxon>
        <taxon>Metazoa</taxon>
        <taxon>Ecdysozoa</taxon>
        <taxon>Arthropoda</taxon>
        <taxon>Chelicerata</taxon>
        <taxon>Arachnida</taxon>
        <taxon>Acari</taxon>
        <taxon>Acariformes</taxon>
        <taxon>Sarcoptiformes</taxon>
        <taxon>Oribatida</taxon>
        <taxon>Brachypylina</taxon>
        <taxon>Oppioidea</taxon>
        <taxon>Oppiidae</taxon>
        <taxon>Oppiella</taxon>
    </lineage>
</organism>
<dbReference type="PANTHER" id="PTHR13610">
    <property type="entry name" value="METHYLTRANSFERASE DOMAIN-CONTAINING PROTEIN"/>
    <property type="match status" value="1"/>
</dbReference>
<gene>
    <name evidence="6" type="ORF">ONB1V03_LOCUS3499</name>
</gene>
<keyword evidence="5" id="KW-0472">Membrane</keyword>
<evidence type="ECO:0000256" key="4">
    <source>
        <dbReference type="ARBA" id="ARBA00022691"/>
    </source>
</evidence>
<dbReference type="InterPro" id="IPR029063">
    <property type="entry name" value="SAM-dependent_MTases_sf"/>
</dbReference>
<dbReference type="OrthoDB" id="66144at2759"/>
<evidence type="ECO:0000256" key="2">
    <source>
        <dbReference type="ARBA" id="ARBA00022603"/>
    </source>
</evidence>
<dbReference type="EMBL" id="CAJPVJ010001037">
    <property type="protein sequence ID" value="CAG2163938.1"/>
    <property type="molecule type" value="Genomic_DNA"/>
</dbReference>
<dbReference type="GO" id="GO:0016279">
    <property type="term" value="F:protein-lysine N-methyltransferase activity"/>
    <property type="evidence" value="ECO:0007669"/>
    <property type="project" value="InterPro"/>
</dbReference>
<dbReference type="GO" id="GO:0005739">
    <property type="term" value="C:mitochondrion"/>
    <property type="evidence" value="ECO:0007669"/>
    <property type="project" value="TreeGrafter"/>
</dbReference>
<keyword evidence="3" id="KW-0808">Transferase</keyword>
<evidence type="ECO:0000313" key="6">
    <source>
        <dbReference type="EMBL" id="CAD7642260.1"/>
    </source>
</evidence>
<keyword evidence="2" id="KW-0489">Methyltransferase</keyword>
<feature type="transmembrane region" description="Helical" evidence="5">
    <location>
        <begin position="33"/>
        <end position="54"/>
    </location>
</feature>
<evidence type="ECO:0000256" key="1">
    <source>
        <dbReference type="ARBA" id="ARBA00010633"/>
    </source>
</evidence>
<dbReference type="EMBL" id="OC915862">
    <property type="protein sequence ID" value="CAD7642260.1"/>
    <property type="molecule type" value="Genomic_DNA"/>
</dbReference>
<comment type="similarity">
    <text evidence="1">Belongs to the ANT/ATPSC lysine N-methyltransferase family.</text>
</comment>
<evidence type="ECO:0000256" key="3">
    <source>
        <dbReference type="ARBA" id="ARBA00022679"/>
    </source>
</evidence>
<sequence>MTSVTDITHQLDISSQDNSSTLRSHRSQTIAKVGIAVFGGVSVGLLAISLPFVWPALRRQVLPYIPATDSQLKNVLTLVNRSKPKTIVDLGSGDGRLVIECAKIGVLSYGVELNPWLVLYSKIRSRILGTHRLTQFYCKNLWKINASNYDNIIIFGVENMMKTLEYKIQNDCNHSGQKVDVIACRFPFPNWKPIETIGTGIDTVWLYRYPYPLPHDK</sequence>
<protein>
    <submittedName>
        <fullName evidence="6">Uncharacterized protein</fullName>
    </submittedName>
</protein>
<evidence type="ECO:0000256" key="5">
    <source>
        <dbReference type="SAM" id="Phobius"/>
    </source>
</evidence>